<dbReference type="RefSeq" id="WP_188173651.1">
    <property type="nucleotide sequence ID" value="NZ_JACVVD010000002.1"/>
</dbReference>
<dbReference type="Proteomes" id="UP000650466">
    <property type="component" value="Unassembled WGS sequence"/>
</dbReference>
<dbReference type="InterPro" id="IPR032585">
    <property type="entry name" value="DUF4912"/>
</dbReference>
<keyword evidence="2" id="KW-1185">Reference proteome</keyword>
<protein>
    <submittedName>
        <fullName evidence="1">DUF4912 domain-containing protein</fullName>
    </submittedName>
</protein>
<proteinExistence type="predicted"/>
<reference evidence="1" key="1">
    <citation type="submission" date="2020-09" db="EMBL/GenBank/DDBJ databases">
        <title>Draft Genome Sequence of Paenibacillus sp. WST5.</title>
        <authorList>
            <person name="Bao Z."/>
        </authorList>
    </citation>
    <scope>NUCLEOTIDE SEQUENCE</scope>
    <source>
        <strain evidence="1">WST5</strain>
    </source>
</reference>
<comment type="caution">
    <text evidence="1">The sequence shown here is derived from an EMBL/GenBank/DDBJ whole genome shotgun (WGS) entry which is preliminary data.</text>
</comment>
<sequence length="168" mass="19729">MKTLPNAGFELPDRYHKDLLHLMVVDAHTLYVYWEISDRRRWLVSQHFECDYGTMPKVLRVYDVTSTFFNGSNAHSYRDVTTSPEANNWYLHDLGADRTHVVDIGTYTWEHEFIPLLRSNCVTTPKDSEAIWGEPLQSVVPEAQANHVCNRIRPHFFENIQVYSPYLR</sequence>
<dbReference type="AlphaFoldDB" id="A0A926QHU7"/>
<evidence type="ECO:0000313" key="2">
    <source>
        <dbReference type="Proteomes" id="UP000650466"/>
    </source>
</evidence>
<gene>
    <name evidence="1" type="ORF">ICC18_07075</name>
</gene>
<dbReference type="Pfam" id="PF16258">
    <property type="entry name" value="DUF4912"/>
    <property type="match status" value="1"/>
</dbReference>
<name>A0A926QHU7_9BACL</name>
<dbReference type="EMBL" id="JACVVD010000002">
    <property type="protein sequence ID" value="MBD0379870.1"/>
    <property type="molecule type" value="Genomic_DNA"/>
</dbReference>
<organism evidence="1 2">
    <name type="scientific">Paenibacillus sedimenti</name>
    <dbReference type="NCBI Taxonomy" id="2770274"/>
    <lineage>
        <taxon>Bacteria</taxon>
        <taxon>Bacillati</taxon>
        <taxon>Bacillota</taxon>
        <taxon>Bacilli</taxon>
        <taxon>Bacillales</taxon>
        <taxon>Paenibacillaceae</taxon>
        <taxon>Paenibacillus</taxon>
    </lineage>
</organism>
<evidence type="ECO:0000313" key="1">
    <source>
        <dbReference type="EMBL" id="MBD0379870.1"/>
    </source>
</evidence>
<accession>A0A926QHU7</accession>